<dbReference type="SUPFAM" id="SSF48317">
    <property type="entry name" value="Acid phosphatase/Vanadium-dependent haloperoxidase"/>
    <property type="match status" value="1"/>
</dbReference>
<gene>
    <name evidence="3" type="ORF">GM160_05465</name>
</gene>
<feature type="domain" description="Phosphatidic acid phosphatase type 2/haloperoxidase" evidence="2">
    <location>
        <begin position="76"/>
        <end position="196"/>
    </location>
</feature>
<dbReference type="SMART" id="SM00014">
    <property type="entry name" value="acidPPc"/>
    <property type="match status" value="1"/>
</dbReference>
<dbReference type="Pfam" id="PF01569">
    <property type="entry name" value="PAP2"/>
    <property type="match status" value="1"/>
</dbReference>
<evidence type="ECO:0000256" key="1">
    <source>
        <dbReference type="SAM" id="Phobius"/>
    </source>
</evidence>
<name>A0A6I6CW97_9GAMM</name>
<feature type="transmembrane region" description="Helical" evidence="1">
    <location>
        <begin position="177"/>
        <end position="196"/>
    </location>
</feature>
<feature type="transmembrane region" description="Helical" evidence="1">
    <location>
        <begin position="113"/>
        <end position="142"/>
    </location>
</feature>
<accession>A0A6I6CW97</accession>
<feature type="transmembrane region" description="Helical" evidence="1">
    <location>
        <begin position="81"/>
        <end position="101"/>
    </location>
</feature>
<feature type="transmembrane region" description="Helical" evidence="1">
    <location>
        <begin position="154"/>
        <end position="171"/>
    </location>
</feature>
<keyword evidence="1" id="KW-0812">Transmembrane</keyword>
<sequence>MACCWLLKGLGTTLMMILFFMAYFHLLAAPVTEPLVMPQTWVDRQVVFEPAFFYLYASLWVYVSLVPALMPDRATLVRYGLAIGALCLAGLAVFLAFPTSIERDPTLWAGEPAFAWLAAVDSSGNAFPSLHVATALFSAFWMDRLIRAIGMPDWWRVVSALWALGIVYSTLAIAQHVFLDVVGGVILALAFVWLSANRLSAAGMTVARDESSRDRLTVSPQSSPKVDR</sequence>
<keyword evidence="4" id="KW-1185">Reference proteome</keyword>
<keyword evidence="1" id="KW-0472">Membrane</keyword>
<keyword evidence="1" id="KW-1133">Transmembrane helix</keyword>
<dbReference type="Gene3D" id="1.20.144.10">
    <property type="entry name" value="Phosphatidic acid phosphatase type 2/haloperoxidase"/>
    <property type="match status" value="1"/>
</dbReference>
<dbReference type="KEGG" id="ghl:GM160_05465"/>
<dbReference type="InterPro" id="IPR036938">
    <property type="entry name" value="PAP2/HPO_sf"/>
</dbReference>
<dbReference type="InterPro" id="IPR000326">
    <property type="entry name" value="PAP2/HPO"/>
</dbReference>
<feature type="transmembrane region" description="Helical" evidence="1">
    <location>
        <begin position="51"/>
        <end position="69"/>
    </location>
</feature>
<dbReference type="AlphaFoldDB" id="A0A6I6CW97"/>
<organism evidence="3 4">
    <name type="scientific">Guyparkeria halophila</name>
    <dbReference type="NCBI Taxonomy" id="47960"/>
    <lineage>
        <taxon>Bacteria</taxon>
        <taxon>Pseudomonadati</taxon>
        <taxon>Pseudomonadota</taxon>
        <taxon>Gammaproteobacteria</taxon>
        <taxon>Chromatiales</taxon>
        <taxon>Thioalkalibacteraceae</taxon>
        <taxon>Guyparkeria</taxon>
    </lineage>
</organism>
<reference evidence="3 4" key="1">
    <citation type="submission" date="2019-11" db="EMBL/GenBank/DDBJ databases">
        <authorList>
            <person name="Zhang J."/>
            <person name="Sun C."/>
        </authorList>
    </citation>
    <scope>NUCLEOTIDE SEQUENCE [LARGE SCALE GENOMIC DNA]</scope>
    <source>
        <strain evidence="4">sp2</strain>
    </source>
</reference>
<feature type="transmembrane region" description="Helical" evidence="1">
    <location>
        <begin position="12"/>
        <end position="31"/>
    </location>
</feature>
<protein>
    <submittedName>
        <fullName evidence="3">Phosphatase PAP2 family protein</fullName>
    </submittedName>
</protein>
<evidence type="ECO:0000313" key="4">
    <source>
        <dbReference type="Proteomes" id="UP000427716"/>
    </source>
</evidence>
<dbReference type="EMBL" id="CP046415">
    <property type="protein sequence ID" value="QGT78389.1"/>
    <property type="molecule type" value="Genomic_DNA"/>
</dbReference>
<evidence type="ECO:0000313" key="3">
    <source>
        <dbReference type="EMBL" id="QGT78389.1"/>
    </source>
</evidence>
<evidence type="ECO:0000259" key="2">
    <source>
        <dbReference type="SMART" id="SM00014"/>
    </source>
</evidence>
<proteinExistence type="predicted"/>
<dbReference type="Proteomes" id="UP000427716">
    <property type="component" value="Chromosome"/>
</dbReference>